<dbReference type="InterPro" id="IPR038756">
    <property type="entry name" value="CheX-like"/>
</dbReference>
<feature type="domain" description="Chemotaxis phosphatase CheX-like" evidence="2">
    <location>
        <begin position="56"/>
        <end position="143"/>
    </location>
</feature>
<organism evidence="3 4">
    <name type="scientific">Edaphobacter aggregans</name>
    <dbReference type="NCBI Taxonomy" id="570835"/>
    <lineage>
        <taxon>Bacteria</taxon>
        <taxon>Pseudomonadati</taxon>
        <taxon>Acidobacteriota</taxon>
        <taxon>Terriglobia</taxon>
        <taxon>Terriglobales</taxon>
        <taxon>Acidobacteriaceae</taxon>
        <taxon>Edaphobacter</taxon>
    </lineage>
</organism>
<dbReference type="InterPro" id="IPR028051">
    <property type="entry name" value="CheX-like_dom"/>
</dbReference>
<dbReference type="RefSeq" id="WP_125483998.1">
    <property type="nucleotide sequence ID" value="NZ_RSDW01000001.1"/>
</dbReference>
<dbReference type="PANTHER" id="PTHR39452:SF1">
    <property type="entry name" value="CHEY-P PHOSPHATASE CHEX"/>
    <property type="match status" value="1"/>
</dbReference>
<dbReference type="SUPFAM" id="SSF103039">
    <property type="entry name" value="CheC-like"/>
    <property type="match status" value="1"/>
</dbReference>
<dbReference type="AlphaFoldDB" id="A0A428MEC3"/>
<dbReference type="InterPro" id="IPR028976">
    <property type="entry name" value="CheC-like_sf"/>
</dbReference>
<keyword evidence="4" id="KW-1185">Reference proteome</keyword>
<dbReference type="OrthoDB" id="9790435at2"/>
<evidence type="ECO:0000313" key="3">
    <source>
        <dbReference type="EMBL" id="RSL15233.1"/>
    </source>
</evidence>
<dbReference type="EMBL" id="RSDW01000001">
    <property type="protein sequence ID" value="RSL15233.1"/>
    <property type="molecule type" value="Genomic_DNA"/>
</dbReference>
<name>A0A428MEC3_9BACT</name>
<accession>A0A428MEC3</accession>
<evidence type="ECO:0000259" key="2">
    <source>
        <dbReference type="Pfam" id="PF13690"/>
    </source>
</evidence>
<proteinExistence type="predicted"/>
<evidence type="ECO:0000256" key="1">
    <source>
        <dbReference type="ARBA" id="ARBA00022500"/>
    </source>
</evidence>
<reference evidence="3 4" key="1">
    <citation type="submission" date="2018-12" db="EMBL/GenBank/DDBJ databases">
        <title>Sequencing of bacterial isolates from soil warming experiment in Harvard Forest, Massachusetts, USA.</title>
        <authorList>
            <person name="Deangelis K."/>
        </authorList>
    </citation>
    <scope>NUCLEOTIDE SEQUENCE [LARGE SCALE GENOMIC DNA]</scope>
    <source>
        <strain evidence="3 4">EB153</strain>
    </source>
</reference>
<dbReference type="Proteomes" id="UP000269669">
    <property type="component" value="Unassembled WGS sequence"/>
</dbReference>
<dbReference type="CDD" id="cd17906">
    <property type="entry name" value="CheX"/>
    <property type="match status" value="1"/>
</dbReference>
<dbReference type="Gene3D" id="3.40.1550.10">
    <property type="entry name" value="CheC-like"/>
    <property type="match status" value="1"/>
</dbReference>
<protein>
    <submittedName>
        <fullName evidence="3">Chemotaxis protein CheX</fullName>
    </submittedName>
</protein>
<evidence type="ECO:0000313" key="4">
    <source>
        <dbReference type="Proteomes" id="UP000269669"/>
    </source>
</evidence>
<sequence>MSLELIDETIQSAFLSPITDTATLDQSVEEVLGLMLGVPVSVAENTVAESDSVTLTAVIGLAGALSGAYTVLVPSEAAMQMTACMAGIEITSVDETVIDGLGEITNMLAGAWKSKIATLNAACLLSVPTVVTGTQYEVHKRTSSFRLSRSYRFNDSLFTVSIYGENP</sequence>
<dbReference type="GO" id="GO:0006935">
    <property type="term" value="P:chemotaxis"/>
    <property type="evidence" value="ECO:0007669"/>
    <property type="project" value="UniProtKB-KW"/>
</dbReference>
<dbReference type="PANTHER" id="PTHR39452">
    <property type="entry name" value="CHEY-P PHOSPHATASE CHEX"/>
    <property type="match status" value="1"/>
</dbReference>
<gene>
    <name evidence="3" type="ORF">EDE15_0715</name>
</gene>
<comment type="caution">
    <text evidence="3">The sequence shown here is derived from an EMBL/GenBank/DDBJ whole genome shotgun (WGS) entry which is preliminary data.</text>
</comment>
<dbReference type="Pfam" id="PF13690">
    <property type="entry name" value="CheX"/>
    <property type="match status" value="1"/>
</dbReference>
<keyword evidence="1" id="KW-0145">Chemotaxis</keyword>